<reference evidence="2" key="2">
    <citation type="submission" date="2020-09" db="EMBL/GenBank/DDBJ databases">
        <authorList>
            <person name="Sun Q."/>
            <person name="Ohkuma M."/>
        </authorList>
    </citation>
    <scope>NUCLEOTIDE SEQUENCE</scope>
    <source>
        <strain evidence="2">JCM 3035</strain>
    </source>
</reference>
<organism evidence="2 3">
    <name type="scientific">Streptomyces flaveus</name>
    <dbReference type="NCBI Taxonomy" id="66370"/>
    <lineage>
        <taxon>Bacteria</taxon>
        <taxon>Bacillati</taxon>
        <taxon>Actinomycetota</taxon>
        <taxon>Actinomycetes</taxon>
        <taxon>Kitasatosporales</taxon>
        <taxon>Streptomycetaceae</taxon>
        <taxon>Streptomyces</taxon>
        <taxon>Streptomyces aurantiacus group</taxon>
    </lineage>
</organism>
<sequence>MTGTGQPDSGSNPGQRQTSRFGYCSWHQGHSSGVRLISVQEQGSGPGGGQYACHSCRVAYDLVPFAKEPR</sequence>
<keyword evidence="3" id="KW-1185">Reference proteome</keyword>
<protein>
    <submittedName>
        <fullName evidence="2">Uncharacterized protein</fullName>
    </submittedName>
</protein>
<gene>
    <name evidence="2" type="ORF">GCM10010094_28200</name>
</gene>
<feature type="region of interest" description="Disordered" evidence="1">
    <location>
        <begin position="1"/>
        <end position="21"/>
    </location>
</feature>
<dbReference type="AlphaFoldDB" id="A0A917QRH1"/>
<dbReference type="Proteomes" id="UP000637788">
    <property type="component" value="Unassembled WGS sequence"/>
</dbReference>
<comment type="caution">
    <text evidence="2">The sequence shown here is derived from an EMBL/GenBank/DDBJ whole genome shotgun (WGS) entry which is preliminary data.</text>
</comment>
<accession>A0A917QRH1</accession>
<dbReference type="EMBL" id="BMPQ01000005">
    <property type="protein sequence ID" value="GGK65518.1"/>
    <property type="molecule type" value="Genomic_DNA"/>
</dbReference>
<dbReference type="RefSeq" id="WP_189322172.1">
    <property type="nucleotide sequence ID" value="NZ_BMPQ01000005.1"/>
</dbReference>
<evidence type="ECO:0000313" key="2">
    <source>
        <dbReference type="EMBL" id="GGK65518.1"/>
    </source>
</evidence>
<evidence type="ECO:0000313" key="3">
    <source>
        <dbReference type="Proteomes" id="UP000637788"/>
    </source>
</evidence>
<reference evidence="2" key="1">
    <citation type="journal article" date="2014" name="Int. J. Syst. Evol. Microbiol.">
        <title>Complete genome sequence of Corynebacterium casei LMG S-19264T (=DSM 44701T), isolated from a smear-ripened cheese.</title>
        <authorList>
            <consortium name="US DOE Joint Genome Institute (JGI-PGF)"/>
            <person name="Walter F."/>
            <person name="Albersmeier A."/>
            <person name="Kalinowski J."/>
            <person name="Ruckert C."/>
        </authorList>
    </citation>
    <scope>NUCLEOTIDE SEQUENCE</scope>
    <source>
        <strain evidence="2">JCM 3035</strain>
    </source>
</reference>
<feature type="compositionally biased region" description="Polar residues" evidence="1">
    <location>
        <begin position="1"/>
        <end position="20"/>
    </location>
</feature>
<proteinExistence type="predicted"/>
<name>A0A917QRH1_9ACTN</name>
<evidence type="ECO:0000256" key="1">
    <source>
        <dbReference type="SAM" id="MobiDB-lite"/>
    </source>
</evidence>